<dbReference type="Gene3D" id="1.10.3470.10">
    <property type="entry name" value="ABC transporter involved in vitamin B12 uptake, BtuC"/>
    <property type="match status" value="1"/>
</dbReference>
<keyword evidence="7 8" id="KW-0472">Membrane</keyword>
<evidence type="ECO:0000256" key="7">
    <source>
        <dbReference type="ARBA" id="ARBA00023136"/>
    </source>
</evidence>
<sequence length="347" mass="35471">MTSPFATGVVVRNAAMSMVVRPRVIVVTLVICALALFCAAYAITVGRVSIPLGEVFATLLGSGEGGVNSQIIFNVRLPRVLTAIFVGAALGVSGAVFQSVSRNALGSPDVIGFTTGAATGALFQIIVLGGDGFAVAASAVCGGLLTAGAVYLLSVRNGATGGYRLILVGIGVGAVLLALNNLMLVRGDLDSAIVANLWLAGSLNARTWSHVVPVMVGTIVIVPLVCLSARSLSMIEMGDDIARQLGIGVERTRIWMMFCAVALAGLATGAAGPIAFVALAAPQLVLRLTGAKSVPVLSAASMGALLLVLADLTAQLSPLNLVLPIGRMTGLVGGLYLIWLLTRTRRR</sequence>
<evidence type="ECO:0000256" key="5">
    <source>
        <dbReference type="ARBA" id="ARBA00022692"/>
    </source>
</evidence>
<comment type="similarity">
    <text evidence="2">Belongs to the binding-protein-dependent transport system permease family. FecCD subfamily.</text>
</comment>
<evidence type="ECO:0000256" key="4">
    <source>
        <dbReference type="ARBA" id="ARBA00022475"/>
    </source>
</evidence>
<proteinExistence type="inferred from homology"/>
<dbReference type="Proteomes" id="UP000253759">
    <property type="component" value="Unassembled WGS sequence"/>
</dbReference>
<dbReference type="OrthoDB" id="9055647at2"/>
<comment type="subcellular location">
    <subcellularLocation>
        <location evidence="1">Cell membrane</location>
        <topology evidence="1">Multi-pass membrane protein</topology>
    </subcellularLocation>
</comment>
<evidence type="ECO:0000256" key="6">
    <source>
        <dbReference type="ARBA" id="ARBA00022989"/>
    </source>
</evidence>
<dbReference type="Pfam" id="PF01032">
    <property type="entry name" value="FecCD"/>
    <property type="match status" value="1"/>
</dbReference>
<dbReference type="GO" id="GO:0022857">
    <property type="term" value="F:transmembrane transporter activity"/>
    <property type="evidence" value="ECO:0007669"/>
    <property type="project" value="InterPro"/>
</dbReference>
<feature type="transmembrane region" description="Helical" evidence="8">
    <location>
        <begin position="80"/>
        <end position="98"/>
    </location>
</feature>
<feature type="transmembrane region" description="Helical" evidence="8">
    <location>
        <begin position="24"/>
        <end position="43"/>
    </location>
</feature>
<feature type="transmembrane region" description="Helical" evidence="8">
    <location>
        <begin position="321"/>
        <end position="341"/>
    </location>
</feature>
<dbReference type="SUPFAM" id="SSF81345">
    <property type="entry name" value="ABC transporter involved in vitamin B12 uptake, BtuC"/>
    <property type="match status" value="1"/>
</dbReference>
<comment type="caution">
    <text evidence="9">The sequence shown here is derived from an EMBL/GenBank/DDBJ whole genome shotgun (WGS) entry which is preliminary data.</text>
</comment>
<feature type="transmembrane region" description="Helical" evidence="8">
    <location>
        <begin position="110"/>
        <end position="127"/>
    </location>
</feature>
<evidence type="ECO:0000256" key="3">
    <source>
        <dbReference type="ARBA" id="ARBA00022448"/>
    </source>
</evidence>
<feature type="transmembrane region" description="Helical" evidence="8">
    <location>
        <begin position="254"/>
        <end position="281"/>
    </location>
</feature>
<feature type="transmembrane region" description="Helical" evidence="8">
    <location>
        <begin position="133"/>
        <end position="153"/>
    </location>
</feature>
<name>A0A369W1D8_9HYPH</name>
<evidence type="ECO:0000256" key="8">
    <source>
        <dbReference type="SAM" id="Phobius"/>
    </source>
</evidence>
<dbReference type="RefSeq" id="WP_114646939.1">
    <property type="nucleotide sequence ID" value="NZ_QQNH01000032.1"/>
</dbReference>
<keyword evidence="4" id="KW-1003">Cell membrane</keyword>
<keyword evidence="10" id="KW-1185">Reference proteome</keyword>
<dbReference type="GO" id="GO:0033214">
    <property type="term" value="P:siderophore-iron import into cell"/>
    <property type="evidence" value="ECO:0007669"/>
    <property type="project" value="TreeGrafter"/>
</dbReference>
<dbReference type="EMBL" id="QQNH01000032">
    <property type="protein sequence ID" value="RDE07849.1"/>
    <property type="molecule type" value="Genomic_DNA"/>
</dbReference>
<keyword evidence="3" id="KW-0813">Transport</keyword>
<organism evidence="9 10">
    <name type="scientific">Pelagibacterium lacus</name>
    <dbReference type="NCBI Taxonomy" id="2282655"/>
    <lineage>
        <taxon>Bacteria</taxon>
        <taxon>Pseudomonadati</taxon>
        <taxon>Pseudomonadota</taxon>
        <taxon>Alphaproteobacteria</taxon>
        <taxon>Hyphomicrobiales</taxon>
        <taxon>Devosiaceae</taxon>
        <taxon>Pelagibacterium</taxon>
    </lineage>
</organism>
<keyword evidence="6 8" id="KW-1133">Transmembrane helix</keyword>
<dbReference type="GO" id="GO:0005886">
    <property type="term" value="C:plasma membrane"/>
    <property type="evidence" value="ECO:0007669"/>
    <property type="project" value="UniProtKB-SubCell"/>
</dbReference>
<dbReference type="PANTHER" id="PTHR30472:SF24">
    <property type="entry name" value="FERRIC ENTEROBACTIN TRANSPORT SYSTEM PERMEASE PROTEIN FEPG"/>
    <property type="match status" value="1"/>
</dbReference>
<dbReference type="InterPro" id="IPR037294">
    <property type="entry name" value="ABC_BtuC-like"/>
</dbReference>
<dbReference type="InterPro" id="IPR000522">
    <property type="entry name" value="ABC_transptr_permease_BtuC"/>
</dbReference>
<accession>A0A369W1D8</accession>
<feature type="transmembrane region" description="Helical" evidence="8">
    <location>
        <begin position="165"/>
        <end position="187"/>
    </location>
</feature>
<feature type="transmembrane region" description="Helical" evidence="8">
    <location>
        <begin position="207"/>
        <end position="233"/>
    </location>
</feature>
<dbReference type="CDD" id="cd06550">
    <property type="entry name" value="TM_ABC_iron-siderophores_like"/>
    <property type="match status" value="1"/>
</dbReference>
<evidence type="ECO:0000313" key="10">
    <source>
        <dbReference type="Proteomes" id="UP000253759"/>
    </source>
</evidence>
<dbReference type="AlphaFoldDB" id="A0A369W1D8"/>
<reference evidence="10" key="1">
    <citation type="submission" date="2018-07" db="EMBL/GenBank/DDBJ databases">
        <authorList>
            <person name="Liu B.-T."/>
            <person name="Du Z."/>
        </authorList>
    </citation>
    <scope>NUCLEOTIDE SEQUENCE [LARGE SCALE GENOMIC DNA]</scope>
    <source>
        <strain evidence="10">XYN52</strain>
    </source>
</reference>
<keyword evidence="5 8" id="KW-0812">Transmembrane</keyword>
<evidence type="ECO:0000256" key="1">
    <source>
        <dbReference type="ARBA" id="ARBA00004651"/>
    </source>
</evidence>
<evidence type="ECO:0000313" key="9">
    <source>
        <dbReference type="EMBL" id="RDE07849.1"/>
    </source>
</evidence>
<protein>
    <submittedName>
        <fullName evidence="9">Fe(3+)-siderophore ABC transporter permease</fullName>
    </submittedName>
</protein>
<evidence type="ECO:0000256" key="2">
    <source>
        <dbReference type="ARBA" id="ARBA00007935"/>
    </source>
</evidence>
<gene>
    <name evidence="9" type="ORF">DVH29_14675</name>
</gene>
<dbReference type="PANTHER" id="PTHR30472">
    <property type="entry name" value="FERRIC ENTEROBACTIN TRANSPORT SYSTEM PERMEASE PROTEIN"/>
    <property type="match status" value="1"/>
</dbReference>